<dbReference type="Proteomes" id="UP000185934">
    <property type="component" value="Chromosome"/>
</dbReference>
<protein>
    <submittedName>
        <fullName evidence="1">HEAT repeat-containing protein</fullName>
    </submittedName>
</protein>
<dbReference type="SMART" id="SM00567">
    <property type="entry name" value="EZ_HEAT"/>
    <property type="match status" value="3"/>
</dbReference>
<dbReference type="RefSeq" id="WP_076004586.1">
    <property type="nucleotide sequence ID" value="NZ_CP018258.1"/>
</dbReference>
<dbReference type="Pfam" id="PF13646">
    <property type="entry name" value="HEAT_2"/>
    <property type="match status" value="1"/>
</dbReference>
<organism evidence="1 2">
    <name type="scientific">Dehalogenimonas formicexedens</name>
    <dbReference type="NCBI Taxonomy" id="1839801"/>
    <lineage>
        <taxon>Bacteria</taxon>
        <taxon>Bacillati</taxon>
        <taxon>Chloroflexota</taxon>
        <taxon>Dehalococcoidia</taxon>
        <taxon>Dehalococcoidales</taxon>
        <taxon>Dehalococcoidaceae</taxon>
        <taxon>Dehalogenimonas</taxon>
    </lineage>
</organism>
<dbReference type="KEGG" id="dfo:Dform_01660"/>
<dbReference type="SUPFAM" id="SSF48371">
    <property type="entry name" value="ARM repeat"/>
    <property type="match status" value="1"/>
</dbReference>
<dbReference type="OrthoDB" id="9839188at2"/>
<gene>
    <name evidence="1" type="ORF">Dform_01660</name>
</gene>
<dbReference type="InterPro" id="IPR011989">
    <property type="entry name" value="ARM-like"/>
</dbReference>
<dbReference type="InterPro" id="IPR016024">
    <property type="entry name" value="ARM-type_fold"/>
</dbReference>
<evidence type="ECO:0000313" key="1">
    <source>
        <dbReference type="EMBL" id="APV44981.1"/>
    </source>
</evidence>
<evidence type="ECO:0000313" key="2">
    <source>
        <dbReference type="Proteomes" id="UP000185934"/>
    </source>
</evidence>
<dbReference type="EMBL" id="CP018258">
    <property type="protein sequence ID" value="APV44981.1"/>
    <property type="molecule type" value="Genomic_DNA"/>
</dbReference>
<dbReference type="Gene3D" id="1.25.10.10">
    <property type="entry name" value="Leucine-rich Repeat Variant"/>
    <property type="match status" value="1"/>
</dbReference>
<sequence length="173" mass="18335">MEGTKKNNVDELVALLDCEDPIQCRKARRRLIKIGQEAVPALAAAASSGLPMKRWEALAALGSIGGHDAIQTLISHLGDADYGIRWTAADNLIKIGEPALTPVLKAMISNSGSLPFRDGAHHFLTGLVSGTSPFNEILDPAIKSLEEPVADLKAPVAAESALDDIRASHKIRG</sequence>
<proteinExistence type="predicted"/>
<accession>A0A1P8F930</accession>
<name>A0A1P8F930_9CHLR</name>
<keyword evidence="2" id="KW-1185">Reference proteome</keyword>
<dbReference type="AlphaFoldDB" id="A0A1P8F930"/>
<dbReference type="InterPro" id="IPR004155">
    <property type="entry name" value="PBS_lyase_HEAT"/>
</dbReference>
<reference evidence="2" key="1">
    <citation type="submission" date="2016-11" db="EMBL/GenBank/DDBJ databases">
        <title>Dehalogenimonas formicexedens sp. nov., a chlorinated alkane respiring bacterium isolated from contaminated groundwater.</title>
        <authorList>
            <person name="Key T.A."/>
            <person name="Bowman K.S."/>
            <person name="Lee I."/>
            <person name="Chun J."/>
            <person name="Albuquerque L."/>
            <person name="da Costa M.S."/>
            <person name="Rainey F.A."/>
            <person name="Moe W.M."/>
        </authorList>
    </citation>
    <scope>NUCLEOTIDE SEQUENCE [LARGE SCALE GENOMIC DNA]</scope>
    <source>
        <strain evidence="2">NSZ-14</strain>
    </source>
</reference>
<dbReference type="STRING" id="1839801.Dform_01660"/>